<dbReference type="EMBL" id="VSSQ01001483">
    <property type="protein sequence ID" value="MPM08721.1"/>
    <property type="molecule type" value="Genomic_DNA"/>
</dbReference>
<comment type="caution">
    <text evidence="1">The sequence shown here is derived from an EMBL/GenBank/DDBJ whole genome shotgun (WGS) entry which is preliminary data.</text>
</comment>
<sequence length="93" mass="10935">MARRADLRPLRDKKIVEVFHKLSDIDRMKLEDALLVMEQEIFFIDAKYIYAIIFYDKTNRAYYDTLLSGADIEAAVERKIKKVAQSNQLHLSI</sequence>
<proteinExistence type="predicted"/>
<evidence type="ECO:0000313" key="1">
    <source>
        <dbReference type="EMBL" id="MPM08721.1"/>
    </source>
</evidence>
<reference evidence="1" key="1">
    <citation type="submission" date="2019-08" db="EMBL/GenBank/DDBJ databases">
        <authorList>
            <person name="Kucharzyk K."/>
            <person name="Murdoch R.W."/>
            <person name="Higgins S."/>
            <person name="Loffler F."/>
        </authorList>
    </citation>
    <scope>NUCLEOTIDE SEQUENCE</scope>
</reference>
<organism evidence="1">
    <name type="scientific">bioreactor metagenome</name>
    <dbReference type="NCBI Taxonomy" id="1076179"/>
    <lineage>
        <taxon>unclassified sequences</taxon>
        <taxon>metagenomes</taxon>
        <taxon>ecological metagenomes</taxon>
    </lineage>
</organism>
<accession>A0A644WYP9</accession>
<gene>
    <name evidence="1" type="ORF">SDC9_55035</name>
</gene>
<name>A0A644WYP9_9ZZZZ</name>
<protein>
    <submittedName>
        <fullName evidence="1">Uncharacterized protein</fullName>
    </submittedName>
</protein>
<dbReference type="AlphaFoldDB" id="A0A644WYP9"/>